<keyword evidence="1" id="KW-0560">Oxidoreductase</keyword>
<proteinExistence type="predicted"/>
<evidence type="ECO:0000313" key="3">
    <source>
        <dbReference type="EMBL" id="GHE17727.1"/>
    </source>
</evidence>
<feature type="compositionally biased region" description="Basic and acidic residues" evidence="2">
    <location>
        <begin position="21"/>
        <end position="34"/>
    </location>
</feature>
<comment type="caution">
    <text evidence="3">The sequence shown here is derived from an EMBL/GenBank/DDBJ whole genome shotgun (WGS) entry which is preliminary data.</text>
</comment>
<dbReference type="Proteomes" id="UP000597341">
    <property type="component" value="Unassembled WGS sequence"/>
</dbReference>
<gene>
    <name evidence="3" type="ORF">GCM10011376_23370</name>
</gene>
<dbReference type="NCBIfam" id="NF040505">
    <property type="entry name" value="ArsO_flavin_mono"/>
    <property type="match status" value="1"/>
</dbReference>
<dbReference type="PRINTS" id="PR00469">
    <property type="entry name" value="PNDRDTASEII"/>
</dbReference>
<dbReference type="Gene3D" id="3.50.50.60">
    <property type="entry name" value="FAD/NAD(P)-binding domain"/>
    <property type="match status" value="1"/>
</dbReference>
<dbReference type="InterPro" id="IPR050982">
    <property type="entry name" value="Auxin_biosynth/cation_transpt"/>
</dbReference>
<dbReference type="InterPro" id="IPR036188">
    <property type="entry name" value="FAD/NAD-bd_sf"/>
</dbReference>
<accession>A0ABQ3HJ80</accession>
<dbReference type="PRINTS" id="PR00368">
    <property type="entry name" value="FADPNR"/>
</dbReference>
<organism evidence="3 4">
    <name type="scientific">Nocardioides flavus</name>
    <name type="common">ex Wang et al. 2016</name>
    <dbReference type="NCBI Taxonomy" id="2058780"/>
    <lineage>
        <taxon>Bacteria</taxon>
        <taxon>Bacillati</taxon>
        <taxon>Actinomycetota</taxon>
        <taxon>Actinomycetes</taxon>
        <taxon>Propionibacteriales</taxon>
        <taxon>Nocardioidaceae</taxon>
        <taxon>Nocardioides</taxon>
    </lineage>
</organism>
<evidence type="ECO:0000256" key="2">
    <source>
        <dbReference type="SAM" id="MobiDB-lite"/>
    </source>
</evidence>
<sequence>MDPWLPGTRDTPDAGGMLVPRPEEGARTIDDHRTAPTPEVAAGVPQRREVEVVVIGGGQAGLATGFYLRRAGLVPGRDFVVVDAADRPGGAWPRTWDGLRLFSPAGFSSLPGWMMPPWDDATRGFPTRDHVVEYLTRYEERYGLQVQRPHRVESVRRADDDPGGRLLVEAPGLALSARAVVSATGTWDRPFWPTYPGMRTFAGRQLHAAGYRVPEEFAGQRVVVVGGGNSAAQILAEVSTVADATWVTTRPPRFLPDDVDGRVLFATARARIEALEQGREHAGVAGLGDIVMVASVKDARDRGVLHARAMFSRLTPDGVAWADGTTQQCDAVIWCTGFRPALRHLRPLGLRTSAGHVAVGGPSGTRALDEPRLHLVGYGDWTGPASATLAGVGPSARAVAAALTKR</sequence>
<evidence type="ECO:0000313" key="4">
    <source>
        <dbReference type="Proteomes" id="UP000597341"/>
    </source>
</evidence>
<dbReference type="GO" id="GO:0004497">
    <property type="term" value="F:monooxygenase activity"/>
    <property type="evidence" value="ECO:0007669"/>
    <property type="project" value="UniProtKB-KW"/>
</dbReference>
<evidence type="ECO:0000256" key="1">
    <source>
        <dbReference type="ARBA" id="ARBA00023002"/>
    </source>
</evidence>
<dbReference type="PANTHER" id="PTHR43539">
    <property type="entry name" value="FLAVIN-BINDING MONOOXYGENASE-LIKE PROTEIN (AFU_ORTHOLOGUE AFUA_4G09220)"/>
    <property type="match status" value="1"/>
</dbReference>
<keyword evidence="3" id="KW-0503">Monooxygenase</keyword>
<protein>
    <submittedName>
        <fullName evidence="3">Monooxygenase</fullName>
    </submittedName>
</protein>
<dbReference type="EMBL" id="BNAD01000005">
    <property type="protein sequence ID" value="GHE17727.1"/>
    <property type="molecule type" value="Genomic_DNA"/>
</dbReference>
<dbReference type="Pfam" id="PF13738">
    <property type="entry name" value="Pyr_redox_3"/>
    <property type="match status" value="1"/>
</dbReference>
<name>A0ABQ3HJ80_9ACTN</name>
<dbReference type="SUPFAM" id="SSF51905">
    <property type="entry name" value="FAD/NAD(P)-binding domain"/>
    <property type="match status" value="2"/>
</dbReference>
<feature type="region of interest" description="Disordered" evidence="2">
    <location>
        <begin position="1"/>
        <end position="41"/>
    </location>
</feature>
<dbReference type="PANTHER" id="PTHR43539:SF78">
    <property type="entry name" value="FLAVIN-CONTAINING MONOOXYGENASE"/>
    <property type="match status" value="1"/>
</dbReference>
<reference evidence="4" key="1">
    <citation type="journal article" date="2019" name="Int. J. Syst. Evol. Microbiol.">
        <title>The Global Catalogue of Microorganisms (GCM) 10K type strain sequencing project: providing services to taxonomists for standard genome sequencing and annotation.</title>
        <authorList>
            <consortium name="The Broad Institute Genomics Platform"/>
            <consortium name="The Broad Institute Genome Sequencing Center for Infectious Disease"/>
            <person name="Wu L."/>
            <person name="Ma J."/>
        </authorList>
    </citation>
    <scope>NUCLEOTIDE SEQUENCE [LARGE SCALE GENOMIC DNA]</scope>
    <source>
        <strain evidence="4">CGMCC 1.12791</strain>
    </source>
</reference>
<keyword evidence="4" id="KW-1185">Reference proteome</keyword>